<dbReference type="EMBL" id="DSID01000577">
    <property type="protein sequence ID" value="HEX71102.1"/>
    <property type="molecule type" value="Genomic_DNA"/>
</dbReference>
<gene>
    <name evidence="1" type="ORF">ENP13_07640</name>
</gene>
<sequence>MGPRTWRIGLAAPRPAVTREEGISTGRFLAYVAEVGLLVVDLDLDQATGWVAHRLVPARFGD</sequence>
<accession>A0A7C3AS97</accession>
<comment type="caution">
    <text evidence="1">The sequence shown here is derived from an EMBL/GenBank/DDBJ whole genome shotgun (WGS) entry which is preliminary data.</text>
</comment>
<name>A0A7C3AS97_9BACT</name>
<proteinExistence type="predicted"/>
<reference evidence="1" key="1">
    <citation type="journal article" date="2020" name="mSystems">
        <title>Genome- and Community-Level Interaction Insights into Carbon Utilization and Element Cycling Functions of Hydrothermarchaeota in Hydrothermal Sediment.</title>
        <authorList>
            <person name="Zhou Z."/>
            <person name="Liu Y."/>
            <person name="Xu W."/>
            <person name="Pan J."/>
            <person name="Luo Z.H."/>
            <person name="Li M."/>
        </authorList>
    </citation>
    <scope>NUCLEOTIDE SEQUENCE [LARGE SCALE GENOMIC DNA]</scope>
    <source>
        <strain evidence="1">SpSt-192</strain>
    </source>
</reference>
<dbReference type="AlphaFoldDB" id="A0A7C3AS97"/>
<organism evidence="1">
    <name type="scientific">Thermorudis sp</name>
    <dbReference type="NCBI Taxonomy" id="1969470"/>
    <lineage>
        <taxon>Bacteria</taxon>
        <taxon>Pseudomonadati</taxon>
        <taxon>Thermomicrobiota</taxon>
        <taxon>Thermomicrobia</taxon>
        <taxon>Thermomicrobia incertae sedis</taxon>
        <taxon>Thermorudis</taxon>
    </lineage>
</organism>
<protein>
    <submittedName>
        <fullName evidence="1">Uncharacterized protein</fullName>
    </submittedName>
</protein>
<evidence type="ECO:0000313" key="1">
    <source>
        <dbReference type="EMBL" id="HEX71102.1"/>
    </source>
</evidence>